<evidence type="ECO:0000313" key="2">
    <source>
        <dbReference type="Proteomes" id="UP000237105"/>
    </source>
</evidence>
<name>A0A2P5C808_PARAD</name>
<evidence type="ECO:0000313" key="1">
    <source>
        <dbReference type="EMBL" id="PON57163.1"/>
    </source>
</evidence>
<dbReference type="OrthoDB" id="1935929at2759"/>
<organism evidence="1 2">
    <name type="scientific">Parasponia andersonii</name>
    <name type="common">Sponia andersonii</name>
    <dbReference type="NCBI Taxonomy" id="3476"/>
    <lineage>
        <taxon>Eukaryota</taxon>
        <taxon>Viridiplantae</taxon>
        <taxon>Streptophyta</taxon>
        <taxon>Embryophyta</taxon>
        <taxon>Tracheophyta</taxon>
        <taxon>Spermatophyta</taxon>
        <taxon>Magnoliopsida</taxon>
        <taxon>eudicotyledons</taxon>
        <taxon>Gunneridae</taxon>
        <taxon>Pentapetalae</taxon>
        <taxon>rosids</taxon>
        <taxon>fabids</taxon>
        <taxon>Rosales</taxon>
        <taxon>Cannabaceae</taxon>
        <taxon>Parasponia</taxon>
    </lineage>
</organism>
<keyword evidence="2" id="KW-1185">Reference proteome</keyword>
<proteinExistence type="predicted"/>
<accession>A0A2P5C808</accession>
<gene>
    <name evidence="1" type="ORF">PanWU01x14_175770</name>
</gene>
<dbReference type="AlphaFoldDB" id="A0A2P5C808"/>
<protein>
    <submittedName>
        <fullName evidence="1">Uncharacterized protein</fullName>
    </submittedName>
</protein>
<dbReference type="EMBL" id="JXTB01000162">
    <property type="protein sequence ID" value="PON57163.1"/>
    <property type="molecule type" value="Genomic_DNA"/>
</dbReference>
<sequence>MSLHFLGVWRGNFNSIFYMHKRGEKKKKTQRVVEILNSTAETFKMRLLIALLTDLGYVSEMMAWNNGYEEDMITERLDRVLYGVELLGLFLFAQGFS</sequence>
<dbReference type="Proteomes" id="UP000237105">
    <property type="component" value="Unassembled WGS sequence"/>
</dbReference>
<reference evidence="2" key="1">
    <citation type="submission" date="2016-06" db="EMBL/GenBank/DDBJ databases">
        <title>Parallel loss of symbiosis genes in relatives of nitrogen-fixing non-legume Parasponia.</title>
        <authorList>
            <person name="Van Velzen R."/>
            <person name="Holmer R."/>
            <person name="Bu F."/>
            <person name="Rutten L."/>
            <person name="Van Zeijl A."/>
            <person name="Liu W."/>
            <person name="Santuari L."/>
            <person name="Cao Q."/>
            <person name="Sharma T."/>
            <person name="Shen D."/>
            <person name="Roswanjaya Y."/>
            <person name="Wardhani T."/>
            <person name="Kalhor M.S."/>
            <person name="Jansen J."/>
            <person name="Van den Hoogen J."/>
            <person name="Gungor B."/>
            <person name="Hartog M."/>
            <person name="Hontelez J."/>
            <person name="Verver J."/>
            <person name="Yang W.-C."/>
            <person name="Schijlen E."/>
            <person name="Repin R."/>
            <person name="Schilthuizen M."/>
            <person name="Schranz E."/>
            <person name="Heidstra R."/>
            <person name="Miyata K."/>
            <person name="Fedorova E."/>
            <person name="Kohlen W."/>
            <person name="Bisseling T."/>
            <person name="Smit S."/>
            <person name="Geurts R."/>
        </authorList>
    </citation>
    <scope>NUCLEOTIDE SEQUENCE [LARGE SCALE GENOMIC DNA]</scope>
    <source>
        <strain evidence="2">cv. WU1-14</strain>
    </source>
</reference>
<comment type="caution">
    <text evidence="1">The sequence shown here is derived from an EMBL/GenBank/DDBJ whole genome shotgun (WGS) entry which is preliminary data.</text>
</comment>